<dbReference type="PANTHER" id="PTHR38042:SF1">
    <property type="entry name" value="UROPORPHYRINOGEN-III SYNTHASE, CHLOROPLASTIC"/>
    <property type="match status" value="1"/>
</dbReference>
<comment type="catalytic activity">
    <reaction evidence="8 9">
        <text>hydroxymethylbilane = uroporphyrinogen III + H2O</text>
        <dbReference type="Rhea" id="RHEA:18965"/>
        <dbReference type="ChEBI" id="CHEBI:15377"/>
        <dbReference type="ChEBI" id="CHEBI:57308"/>
        <dbReference type="ChEBI" id="CHEBI:57845"/>
        <dbReference type="EC" id="4.2.1.75"/>
    </reaction>
</comment>
<accession>A0ABS5RZ46</accession>
<evidence type="ECO:0000256" key="8">
    <source>
        <dbReference type="ARBA" id="ARBA00048617"/>
    </source>
</evidence>
<evidence type="ECO:0000256" key="9">
    <source>
        <dbReference type="RuleBase" id="RU366031"/>
    </source>
</evidence>
<dbReference type="Pfam" id="PF02602">
    <property type="entry name" value="HEM4"/>
    <property type="match status" value="1"/>
</dbReference>
<name>A0ABS5RZ46_9HYPH</name>
<evidence type="ECO:0000256" key="3">
    <source>
        <dbReference type="ARBA" id="ARBA00013109"/>
    </source>
</evidence>
<evidence type="ECO:0000313" key="12">
    <source>
        <dbReference type="Proteomes" id="UP001297272"/>
    </source>
</evidence>
<dbReference type="SUPFAM" id="SSF69618">
    <property type="entry name" value="HemD-like"/>
    <property type="match status" value="1"/>
</dbReference>
<dbReference type="InterPro" id="IPR003754">
    <property type="entry name" value="4pyrrol_synth_uPrphyn_synth"/>
</dbReference>
<dbReference type="Gene3D" id="3.40.50.10090">
    <property type="match status" value="2"/>
</dbReference>
<dbReference type="CDD" id="cd06578">
    <property type="entry name" value="HemD"/>
    <property type="match status" value="1"/>
</dbReference>
<comment type="function">
    <text evidence="6 9">Catalyzes cyclization of the linear tetrapyrrole, hydroxymethylbilane, to the macrocyclic uroporphyrinogen III.</text>
</comment>
<dbReference type="EC" id="4.2.1.75" evidence="3 9"/>
<organism evidence="11 12">
    <name type="scientific">Tianweitania aestuarii</name>
    <dbReference type="NCBI Taxonomy" id="2814886"/>
    <lineage>
        <taxon>Bacteria</taxon>
        <taxon>Pseudomonadati</taxon>
        <taxon>Pseudomonadota</taxon>
        <taxon>Alphaproteobacteria</taxon>
        <taxon>Hyphomicrobiales</taxon>
        <taxon>Phyllobacteriaceae</taxon>
        <taxon>Tianweitania</taxon>
    </lineage>
</organism>
<evidence type="ECO:0000256" key="6">
    <source>
        <dbReference type="ARBA" id="ARBA00037589"/>
    </source>
</evidence>
<comment type="similarity">
    <text evidence="2 9">Belongs to the uroporphyrinogen-III synthase family.</text>
</comment>
<dbReference type="Proteomes" id="UP001297272">
    <property type="component" value="Unassembled WGS sequence"/>
</dbReference>
<dbReference type="RefSeq" id="WP_213985237.1">
    <property type="nucleotide sequence ID" value="NZ_JAFMNX010000003.1"/>
</dbReference>
<feature type="domain" description="Tetrapyrrole biosynthesis uroporphyrinogen III synthase" evidence="10">
    <location>
        <begin position="17"/>
        <end position="228"/>
    </location>
</feature>
<comment type="caution">
    <text evidence="11">The sequence shown here is derived from an EMBL/GenBank/DDBJ whole genome shotgun (WGS) entry which is preliminary data.</text>
</comment>
<dbReference type="InterPro" id="IPR036108">
    <property type="entry name" value="4pyrrol_syn_uPrphyn_synt_sf"/>
</dbReference>
<keyword evidence="5 9" id="KW-0627">Porphyrin biosynthesis</keyword>
<evidence type="ECO:0000256" key="2">
    <source>
        <dbReference type="ARBA" id="ARBA00008133"/>
    </source>
</evidence>
<dbReference type="PANTHER" id="PTHR38042">
    <property type="entry name" value="UROPORPHYRINOGEN-III SYNTHASE, CHLOROPLASTIC"/>
    <property type="match status" value="1"/>
</dbReference>
<evidence type="ECO:0000256" key="1">
    <source>
        <dbReference type="ARBA" id="ARBA00004772"/>
    </source>
</evidence>
<reference evidence="11 12" key="1">
    <citation type="submission" date="2021-03" db="EMBL/GenBank/DDBJ databases">
        <title>Tianweitania aestuarii sp. nov., isolated from a tidal flat.</title>
        <authorList>
            <person name="Park S."/>
            <person name="Yoon J.-H."/>
        </authorList>
    </citation>
    <scope>NUCLEOTIDE SEQUENCE [LARGE SCALE GENOMIC DNA]</scope>
    <source>
        <strain evidence="11 12">BSSL-BM11</strain>
    </source>
</reference>
<evidence type="ECO:0000256" key="5">
    <source>
        <dbReference type="ARBA" id="ARBA00023244"/>
    </source>
</evidence>
<dbReference type="InterPro" id="IPR039793">
    <property type="entry name" value="UROS/Hem4"/>
</dbReference>
<protein>
    <recommendedName>
        <fullName evidence="7 9">Uroporphyrinogen-III synthase</fullName>
        <ecNumber evidence="3 9">4.2.1.75</ecNumber>
    </recommendedName>
</protein>
<sequence>MRRARVLLTRPEPGASRTAKALFQHDFEPIVMPLTQVRAVVATAIPTAIDTVAITSANAVRHASAELIAALQGCSVFAVGARTADAARNAGFSQVEDAGGSAVLLADTIIARRKADARIAYLCGTPRKPILEATLQDAGRQVAVIETYAMLRLAPDASNLADLAQQGFDAALVYSAESAAALMDMLGQLEHSIWQSAVFICLSADVAQALPADLRIAIAETPDETSLFATLEGRFSHSSSSR</sequence>
<keyword evidence="4 9" id="KW-0456">Lyase</keyword>
<comment type="pathway">
    <text evidence="1 9">Porphyrin-containing compound metabolism; protoporphyrin-IX biosynthesis; coproporphyrinogen-III from 5-aminolevulinate: step 3/4.</text>
</comment>
<evidence type="ECO:0000259" key="10">
    <source>
        <dbReference type="Pfam" id="PF02602"/>
    </source>
</evidence>
<gene>
    <name evidence="11" type="ORF">JYU29_12945</name>
</gene>
<dbReference type="EMBL" id="JAFMNX010000003">
    <property type="protein sequence ID" value="MBS9721591.1"/>
    <property type="molecule type" value="Genomic_DNA"/>
</dbReference>
<evidence type="ECO:0000256" key="7">
    <source>
        <dbReference type="ARBA" id="ARBA00040167"/>
    </source>
</evidence>
<evidence type="ECO:0000256" key="4">
    <source>
        <dbReference type="ARBA" id="ARBA00023239"/>
    </source>
</evidence>
<evidence type="ECO:0000313" key="11">
    <source>
        <dbReference type="EMBL" id="MBS9721591.1"/>
    </source>
</evidence>
<keyword evidence="12" id="KW-1185">Reference proteome</keyword>
<proteinExistence type="inferred from homology"/>